<protein>
    <recommendedName>
        <fullName evidence="3">Tetratricopeptide repeat protein</fullName>
    </recommendedName>
</protein>
<keyword evidence="2" id="KW-1185">Reference proteome</keyword>
<evidence type="ECO:0000313" key="2">
    <source>
        <dbReference type="Proteomes" id="UP000095228"/>
    </source>
</evidence>
<dbReference type="SUPFAM" id="SSF48452">
    <property type="entry name" value="TPR-like"/>
    <property type="match status" value="1"/>
</dbReference>
<proteinExistence type="predicted"/>
<evidence type="ECO:0000313" key="1">
    <source>
        <dbReference type="EMBL" id="AOS46062.1"/>
    </source>
</evidence>
<sequence length="340" mass="37898">MARYWLLSCLSLAITGIAAPDYRQITTFTGPCVRELAVMAKEGDITSARAQARALCRSDAEQSCPDLWLVYAYCEIRLDEPGVLEICEDVARRLPKSAAAHMLHLRAIIASVDSGNVIQSFTKLKKAVRSAEYAVACDPDCHTARIVLIMVYSMPKLFGGDTAKLKLHLSELSQRSAHDYALVQGMLQVRLDNHAAAIMNFEEAKRLDPSNRHPVMLMIKSKVEMGDYDGAFTLCKKIEPEFTGDGQGQEKFVELSAQSLLHVEEALVASREYLETAKGITPEERAKVLAHTAIILKSIGRVDESKQRMEEARRAWKNVDDHVKKLAKKYHKQGSKVVAR</sequence>
<gene>
    <name evidence="1" type="ORF">Verru16b_03157</name>
</gene>
<dbReference type="AlphaFoldDB" id="A0A1D8AYT2"/>
<dbReference type="InterPro" id="IPR011990">
    <property type="entry name" value="TPR-like_helical_dom_sf"/>
</dbReference>
<organism evidence="1 2">
    <name type="scientific">Lacunisphaera limnophila</name>
    <dbReference type="NCBI Taxonomy" id="1838286"/>
    <lineage>
        <taxon>Bacteria</taxon>
        <taxon>Pseudomonadati</taxon>
        <taxon>Verrucomicrobiota</taxon>
        <taxon>Opitutia</taxon>
        <taxon>Opitutales</taxon>
        <taxon>Opitutaceae</taxon>
        <taxon>Lacunisphaera</taxon>
    </lineage>
</organism>
<dbReference type="EMBL" id="CP016094">
    <property type="protein sequence ID" value="AOS46062.1"/>
    <property type="molecule type" value="Genomic_DNA"/>
</dbReference>
<reference evidence="1 2" key="1">
    <citation type="submission" date="2016-06" db="EMBL/GenBank/DDBJ databases">
        <title>Three novel species with peptidoglycan cell walls form the new genus Lacunisphaera gen. nov. in the family Opitutaceae of the verrucomicrobial subdivision 4.</title>
        <authorList>
            <person name="Rast P."/>
            <person name="Gloeckner I."/>
            <person name="Jogler M."/>
            <person name="Boedeker C."/>
            <person name="Jeske O."/>
            <person name="Wiegand S."/>
            <person name="Reinhardt R."/>
            <person name="Schumann P."/>
            <person name="Rohde M."/>
            <person name="Spring S."/>
            <person name="Gloeckner F.O."/>
            <person name="Jogler C."/>
        </authorList>
    </citation>
    <scope>NUCLEOTIDE SEQUENCE [LARGE SCALE GENOMIC DNA]</scope>
    <source>
        <strain evidence="1 2">IG16b</strain>
    </source>
</reference>
<dbReference type="STRING" id="1838286.Verru16b_03157"/>
<name>A0A1D8AYT2_9BACT</name>
<accession>A0A1D8AYT2</accession>
<dbReference type="KEGG" id="obg:Verru16b_03157"/>
<dbReference type="Gene3D" id="1.25.40.10">
    <property type="entry name" value="Tetratricopeptide repeat domain"/>
    <property type="match status" value="1"/>
</dbReference>
<evidence type="ECO:0008006" key="3">
    <source>
        <dbReference type="Google" id="ProtNLM"/>
    </source>
</evidence>
<dbReference type="Proteomes" id="UP000095228">
    <property type="component" value="Chromosome"/>
</dbReference>
<dbReference type="RefSeq" id="WP_069963150.1">
    <property type="nucleotide sequence ID" value="NZ_CP016094.1"/>
</dbReference>